<gene>
    <name evidence="1" type="ORF">HPB47_006592</name>
</gene>
<evidence type="ECO:0000313" key="1">
    <source>
        <dbReference type="EMBL" id="KAG0416231.1"/>
    </source>
</evidence>
<comment type="caution">
    <text evidence="1">The sequence shown here is derived from an EMBL/GenBank/DDBJ whole genome shotgun (WGS) entry which is preliminary data.</text>
</comment>
<sequence>MAAPTTSLLIASSTPAARSGLRSPSSLHAMEQGTAPEMVAGMESTLLDSTGDALVCPKDRGLQKHKAMLLAGIPTQHQPVPQHQPEPAETEELTDSHEVNADRILRYLEANQPPIPDQEGQRRPAENQE</sequence>
<organism evidence="1 2">
    <name type="scientific">Ixodes persulcatus</name>
    <name type="common">Taiga tick</name>
    <dbReference type="NCBI Taxonomy" id="34615"/>
    <lineage>
        <taxon>Eukaryota</taxon>
        <taxon>Metazoa</taxon>
        <taxon>Ecdysozoa</taxon>
        <taxon>Arthropoda</taxon>
        <taxon>Chelicerata</taxon>
        <taxon>Arachnida</taxon>
        <taxon>Acari</taxon>
        <taxon>Parasitiformes</taxon>
        <taxon>Ixodida</taxon>
        <taxon>Ixodoidea</taxon>
        <taxon>Ixodidae</taxon>
        <taxon>Ixodinae</taxon>
        <taxon>Ixodes</taxon>
    </lineage>
</organism>
<dbReference type="EMBL" id="JABSTQ010010969">
    <property type="protein sequence ID" value="KAG0416231.1"/>
    <property type="molecule type" value="Genomic_DNA"/>
</dbReference>
<dbReference type="Proteomes" id="UP000805193">
    <property type="component" value="Unassembled WGS sequence"/>
</dbReference>
<proteinExistence type="predicted"/>
<protein>
    <submittedName>
        <fullName evidence="1">Uncharacterized protein</fullName>
    </submittedName>
</protein>
<evidence type="ECO:0000313" key="2">
    <source>
        <dbReference type="Proteomes" id="UP000805193"/>
    </source>
</evidence>
<reference evidence="1 2" key="1">
    <citation type="journal article" date="2020" name="Cell">
        <title>Large-Scale Comparative Analyses of Tick Genomes Elucidate Their Genetic Diversity and Vector Capacities.</title>
        <authorList>
            <consortium name="Tick Genome and Microbiome Consortium (TIGMIC)"/>
            <person name="Jia N."/>
            <person name="Wang J."/>
            <person name="Shi W."/>
            <person name="Du L."/>
            <person name="Sun Y."/>
            <person name="Zhan W."/>
            <person name="Jiang J.F."/>
            <person name="Wang Q."/>
            <person name="Zhang B."/>
            <person name="Ji P."/>
            <person name="Bell-Sakyi L."/>
            <person name="Cui X.M."/>
            <person name="Yuan T.T."/>
            <person name="Jiang B.G."/>
            <person name="Yang W.F."/>
            <person name="Lam T.T."/>
            <person name="Chang Q.C."/>
            <person name="Ding S.J."/>
            <person name="Wang X.J."/>
            <person name="Zhu J.G."/>
            <person name="Ruan X.D."/>
            <person name="Zhao L."/>
            <person name="Wei J.T."/>
            <person name="Ye R.Z."/>
            <person name="Que T.C."/>
            <person name="Du C.H."/>
            <person name="Zhou Y.H."/>
            <person name="Cheng J.X."/>
            <person name="Dai P.F."/>
            <person name="Guo W.B."/>
            <person name="Han X.H."/>
            <person name="Huang E.J."/>
            <person name="Li L.F."/>
            <person name="Wei W."/>
            <person name="Gao Y.C."/>
            <person name="Liu J.Z."/>
            <person name="Shao H.Z."/>
            <person name="Wang X."/>
            <person name="Wang C.C."/>
            <person name="Yang T.C."/>
            <person name="Huo Q.B."/>
            <person name="Li W."/>
            <person name="Chen H.Y."/>
            <person name="Chen S.E."/>
            <person name="Zhou L.G."/>
            <person name="Ni X.B."/>
            <person name="Tian J.H."/>
            <person name="Sheng Y."/>
            <person name="Liu T."/>
            <person name="Pan Y.S."/>
            <person name="Xia L.Y."/>
            <person name="Li J."/>
            <person name="Zhao F."/>
            <person name="Cao W.C."/>
        </authorList>
    </citation>
    <scope>NUCLEOTIDE SEQUENCE [LARGE SCALE GENOMIC DNA]</scope>
    <source>
        <strain evidence="1">Iper-2018</strain>
    </source>
</reference>
<keyword evidence="2" id="KW-1185">Reference proteome</keyword>
<accession>A0AC60P9X8</accession>
<name>A0AC60P9X8_IXOPE</name>